<dbReference type="Proteomes" id="UP000249986">
    <property type="component" value="Unassembled WGS sequence"/>
</dbReference>
<dbReference type="InterPro" id="IPR050807">
    <property type="entry name" value="TransReg_Diox_bact_type"/>
</dbReference>
<reference evidence="3 4" key="1">
    <citation type="submission" date="2018-06" db="EMBL/GenBank/DDBJ databases">
        <authorList>
            <consortium name="Pathogen Informatics"/>
            <person name="Doyle S."/>
        </authorList>
    </citation>
    <scope>NUCLEOTIDE SEQUENCE [LARGE SCALE GENOMIC DNA]</scope>
    <source>
        <strain evidence="3 4">NCTC10719</strain>
    </source>
</reference>
<dbReference type="PROSITE" id="PS50943">
    <property type="entry name" value="HTH_CROC1"/>
    <property type="match status" value="1"/>
</dbReference>
<dbReference type="AlphaFoldDB" id="A0A2X3A624"/>
<dbReference type="GO" id="GO:0003700">
    <property type="term" value="F:DNA-binding transcription factor activity"/>
    <property type="evidence" value="ECO:0007669"/>
    <property type="project" value="TreeGrafter"/>
</dbReference>
<dbReference type="CDD" id="cd00093">
    <property type="entry name" value="HTH_XRE"/>
    <property type="match status" value="1"/>
</dbReference>
<accession>A0A2X3A624</accession>
<evidence type="ECO:0000313" key="4">
    <source>
        <dbReference type="Proteomes" id="UP000249986"/>
    </source>
</evidence>
<keyword evidence="1" id="KW-0238">DNA-binding</keyword>
<dbReference type="PANTHER" id="PTHR46797:SF1">
    <property type="entry name" value="METHYLPHOSPHONATE SYNTHASE"/>
    <property type="match status" value="1"/>
</dbReference>
<gene>
    <name evidence="3" type="primary">sinR_1</name>
    <name evidence="3" type="ORF">NCTC10719_00434</name>
</gene>
<dbReference type="PANTHER" id="PTHR46797">
    <property type="entry name" value="HTH-TYPE TRANSCRIPTIONAL REGULATOR"/>
    <property type="match status" value="1"/>
</dbReference>
<name>A0A2X3A624_CLOPF</name>
<protein>
    <submittedName>
        <fullName evidence="3">SOS response transcriptional repressor, RecA-mediated autopeptidase</fullName>
    </submittedName>
</protein>
<dbReference type="Pfam" id="PF01381">
    <property type="entry name" value="HTH_3"/>
    <property type="match status" value="1"/>
</dbReference>
<dbReference type="GO" id="GO:0005829">
    <property type="term" value="C:cytosol"/>
    <property type="evidence" value="ECO:0007669"/>
    <property type="project" value="TreeGrafter"/>
</dbReference>
<dbReference type="Gene3D" id="1.10.260.40">
    <property type="entry name" value="lambda repressor-like DNA-binding domains"/>
    <property type="match status" value="1"/>
</dbReference>
<organism evidence="3 4">
    <name type="scientific">Clostridium perfringens</name>
    <dbReference type="NCBI Taxonomy" id="1502"/>
    <lineage>
        <taxon>Bacteria</taxon>
        <taxon>Bacillati</taxon>
        <taxon>Bacillota</taxon>
        <taxon>Clostridia</taxon>
        <taxon>Eubacteriales</taxon>
        <taxon>Clostridiaceae</taxon>
        <taxon>Clostridium</taxon>
    </lineage>
</organism>
<evidence type="ECO:0000256" key="1">
    <source>
        <dbReference type="ARBA" id="ARBA00023125"/>
    </source>
</evidence>
<proteinExistence type="predicted"/>
<evidence type="ECO:0000313" key="3">
    <source>
        <dbReference type="EMBL" id="SQB57840.1"/>
    </source>
</evidence>
<dbReference type="EMBL" id="UAWG01000001">
    <property type="protein sequence ID" value="SQB57840.1"/>
    <property type="molecule type" value="Genomic_DNA"/>
</dbReference>
<feature type="domain" description="HTH cro/C1-type" evidence="2">
    <location>
        <begin position="7"/>
        <end position="62"/>
    </location>
</feature>
<sequence>MNIGKNIRRIRKSKGLTIRDLSKKSEVSQGYISDLENERETRPSLDVLGKLANALEVPITNFLEVEIYDELPLANNYRDALIGLTNYINYVTRKNNCELNDIDSEEIVELIESIVLTKIKFYKKKKG</sequence>
<dbReference type="SMART" id="SM00530">
    <property type="entry name" value="HTH_XRE"/>
    <property type="match status" value="1"/>
</dbReference>
<evidence type="ECO:0000259" key="2">
    <source>
        <dbReference type="PROSITE" id="PS50943"/>
    </source>
</evidence>
<dbReference type="RefSeq" id="WP_111925994.1">
    <property type="nucleotide sequence ID" value="NZ_CP028149.1"/>
</dbReference>
<dbReference type="InterPro" id="IPR010982">
    <property type="entry name" value="Lambda_DNA-bd_dom_sf"/>
</dbReference>
<dbReference type="GO" id="GO:0003677">
    <property type="term" value="F:DNA binding"/>
    <property type="evidence" value="ECO:0007669"/>
    <property type="project" value="UniProtKB-KW"/>
</dbReference>
<dbReference type="SUPFAM" id="SSF47413">
    <property type="entry name" value="lambda repressor-like DNA-binding domains"/>
    <property type="match status" value="1"/>
</dbReference>
<dbReference type="InterPro" id="IPR001387">
    <property type="entry name" value="Cro/C1-type_HTH"/>
</dbReference>